<dbReference type="EC" id="2.3.2.31" evidence="2"/>
<accession>A0A9W9CGR4</accession>
<dbReference type="GeneID" id="80904985"/>
<dbReference type="PROSITE" id="PS51873">
    <property type="entry name" value="TRIAD"/>
    <property type="match status" value="1"/>
</dbReference>
<dbReference type="RefSeq" id="XP_056077089.1">
    <property type="nucleotide sequence ID" value="XM_056210267.1"/>
</dbReference>
<dbReference type="SUPFAM" id="SSF57850">
    <property type="entry name" value="RING/U-box"/>
    <property type="match status" value="2"/>
</dbReference>
<evidence type="ECO:0000256" key="4">
    <source>
        <dbReference type="ARBA" id="ARBA00022723"/>
    </source>
</evidence>
<evidence type="ECO:0000256" key="8">
    <source>
        <dbReference type="ARBA" id="ARBA00022833"/>
    </source>
</evidence>
<protein>
    <recommendedName>
        <fullName evidence="2">RBR-type E3 ubiquitin transferase</fullName>
        <ecNumber evidence="2">2.3.2.31</ecNumber>
    </recommendedName>
</protein>
<dbReference type="Pfam" id="PF01485">
    <property type="entry name" value="IBR"/>
    <property type="match status" value="1"/>
</dbReference>
<name>A0A9W9CGR4_9PLEO</name>
<dbReference type="InterPro" id="IPR002867">
    <property type="entry name" value="IBR_dom"/>
</dbReference>
<dbReference type="CDD" id="cd22585">
    <property type="entry name" value="Rcat_RBR_DEAH12-like"/>
    <property type="match status" value="1"/>
</dbReference>
<dbReference type="PROSITE" id="PS00028">
    <property type="entry name" value="ZINC_FINGER_C2H2_1"/>
    <property type="match status" value="1"/>
</dbReference>
<dbReference type="CDD" id="cd20335">
    <property type="entry name" value="BRcat_RBR"/>
    <property type="match status" value="1"/>
</dbReference>
<gene>
    <name evidence="10" type="ORF">N0V89_001455</name>
</gene>
<dbReference type="Gene3D" id="3.30.40.10">
    <property type="entry name" value="Zinc/RING finger domain, C3HC4 (zinc finger)"/>
    <property type="match status" value="1"/>
</dbReference>
<keyword evidence="4" id="KW-0479">Metal-binding</keyword>
<sequence>MCHADDAAEDFIRDIAGATISFDEFGDVDSISLPTDFSVARITGLPAQSTQQMVADIIREMQLDIAADCIRIPKQDSTLGTMAVVRVKDPLFARKLSDKVRQRASGLQVTPLPIDSKPSNARKVYISWHKPTRTVWLNIGPGNNSNVIAERFRKGEYKILGQAVKATAQKATEHGLYICYNPVTRTVVLSDVPGAAKSKDVELAIRRQSDKPAHIEMGKRSYVASDAEVSVDVRSRLEQHGPLESFYMPPTHYGKRVKVIALFRDEADARSACSLNNTQMHTLGKGKLTVTLIQGVKCKISTAIYTASKSRVDQESQKWREQHLTFHVYHDIHKHFTTLKVEGDDAKIVANARKVLDDIFRGNLLVDGELGLWSTVLNNNGSAYKKLKAIEKELDIVISRDKSKRQLHYHGPPDKLDQTIHRVKDLLKNEPATVHDINLNTVQFAWAIQGGFKSVQQTLGDDVAVFDIVSKKIAIHGTTQQHEVALDVLAGKRTITALRPTVPTSTTHKDCPICFCEAENPISTSCNHTYCLECFEECCKAAASSGTVAFQVKCQGDEGKCSHVFTLRELRDSVSSAVFETVLQSSFEDHIKQRPDLFHYCPTPDCGYIYRCTVTSGADRPMYTCSNCLEMVCTSCHALHGRYTCAEYKDIQSGGYEALEKLKKELNIKDCPKCSTPMEKTEGCNHMTCGGCKAHICWVCMGVFSTSSQCYDHMSEKHGGIGLGLERFMY</sequence>
<evidence type="ECO:0000256" key="3">
    <source>
        <dbReference type="ARBA" id="ARBA00022679"/>
    </source>
</evidence>
<evidence type="ECO:0000256" key="7">
    <source>
        <dbReference type="ARBA" id="ARBA00022786"/>
    </source>
</evidence>
<evidence type="ECO:0000313" key="10">
    <source>
        <dbReference type="EMBL" id="KAJ4360887.1"/>
    </source>
</evidence>
<dbReference type="GO" id="GO:0008270">
    <property type="term" value="F:zinc ion binding"/>
    <property type="evidence" value="ECO:0007669"/>
    <property type="project" value="UniProtKB-KW"/>
</dbReference>
<keyword evidence="6" id="KW-0863">Zinc-finger</keyword>
<dbReference type="InterPro" id="IPR013087">
    <property type="entry name" value="Znf_C2H2_type"/>
</dbReference>
<keyword evidence="8" id="KW-0862">Zinc</keyword>
<organism evidence="10 11">
    <name type="scientific">Didymosphaeria variabile</name>
    <dbReference type="NCBI Taxonomy" id="1932322"/>
    <lineage>
        <taxon>Eukaryota</taxon>
        <taxon>Fungi</taxon>
        <taxon>Dikarya</taxon>
        <taxon>Ascomycota</taxon>
        <taxon>Pezizomycotina</taxon>
        <taxon>Dothideomycetes</taxon>
        <taxon>Pleosporomycetidae</taxon>
        <taxon>Pleosporales</taxon>
        <taxon>Massarineae</taxon>
        <taxon>Didymosphaeriaceae</taxon>
        <taxon>Didymosphaeria</taxon>
    </lineage>
</organism>
<dbReference type="SMART" id="SM00647">
    <property type="entry name" value="IBR"/>
    <property type="match status" value="2"/>
</dbReference>
<evidence type="ECO:0000256" key="2">
    <source>
        <dbReference type="ARBA" id="ARBA00012251"/>
    </source>
</evidence>
<evidence type="ECO:0000259" key="9">
    <source>
        <dbReference type="PROSITE" id="PS51873"/>
    </source>
</evidence>
<dbReference type="PANTHER" id="PTHR11685">
    <property type="entry name" value="RBR FAMILY RING FINGER AND IBR DOMAIN-CONTAINING"/>
    <property type="match status" value="1"/>
</dbReference>
<dbReference type="InterPro" id="IPR044066">
    <property type="entry name" value="TRIAD_supradom"/>
</dbReference>
<reference evidence="10" key="1">
    <citation type="submission" date="2022-10" db="EMBL/GenBank/DDBJ databases">
        <title>Tapping the CABI collections for fungal endophytes: first genome assemblies for Collariella, Neodidymelliopsis, Ascochyta clinopodiicola, Didymella pomorum, Didymosphaeria variabile, Neocosmospora piperis and Neocucurbitaria cava.</title>
        <authorList>
            <person name="Hill R."/>
        </authorList>
    </citation>
    <scope>NUCLEOTIDE SEQUENCE</scope>
    <source>
        <strain evidence="10">IMI 356815</strain>
    </source>
</reference>
<dbReference type="Gene3D" id="1.20.120.1750">
    <property type="match status" value="1"/>
</dbReference>
<evidence type="ECO:0000256" key="6">
    <source>
        <dbReference type="ARBA" id="ARBA00022771"/>
    </source>
</evidence>
<dbReference type="Proteomes" id="UP001140513">
    <property type="component" value="Unassembled WGS sequence"/>
</dbReference>
<comment type="caution">
    <text evidence="10">The sequence shown here is derived from an EMBL/GenBank/DDBJ whole genome shotgun (WGS) entry which is preliminary data.</text>
</comment>
<dbReference type="CDD" id="cd16449">
    <property type="entry name" value="RING-HC"/>
    <property type="match status" value="1"/>
</dbReference>
<evidence type="ECO:0000256" key="5">
    <source>
        <dbReference type="ARBA" id="ARBA00022737"/>
    </source>
</evidence>
<dbReference type="GO" id="GO:0016567">
    <property type="term" value="P:protein ubiquitination"/>
    <property type="evidence" value="ECO:0007669"/>
    <property type="project" value="InterPro"/>
</dbReference>
<dbReference type="InterPro" id="IPR013083">
    <property type="entry name" value="Znf_RING/FYVE/PHD"/>
</dbReference>
<evidence type="ECO:0000256" key="1">
    <source>
        <dbReference type="ARBA" id="ARBA00001798"/>
    </source>
</evidence>
<evidence type="ECO:0000313" key="11">
    <source>
        <dbReference type="Proteomes" id="UP001140513"/>
    </source>
</evidence>
<dbReference type="EMBL" id="JAPEUX010000001">
    <property type="protein sequence ID" value="KAJ4360887.1"/>
    <property type="molecule type" value="Genomic_DNA"/>
</dbReference>
<dbReference type="InterPro" id="IPR031127">
    <property type="entry name" value="E3_UB_ligase_RBR"/>
</dbReference>
<comment type="catalytic activity">
    <reaction evidence="1">
        <text>[E2 ubiquitin-conjugating enzyme]-S-ubiquitinyl-L-cysteine + [acceptor protein]-L-lysine = [E2 ubiquitin-conjugating enzyme]-L-cysteine + [acceptor protein]-N(6)-ubiquitinyl-L-lysine.</text>
        <dbReference type="EC" id="2.3.2.31"/>
    </reaction>
</comment>
<dbReference type="GO" id="GO:0061630">
    <property type="term" value="F:ubiquitin protein ligase activity"/>
    <property type="evidence" value="ECO:0007669"/>
    <property type="project" value="UniProtKB-EC"/>
</dbReference>
<dbReference type="AlphaFoldDB" id="A0A9W9CGR4"/>
<keyword evidence="11" id="KW-1185">Reference proteome</keyword>
<proteinExistence type="predicted"/>
<keyword evidence="7" id="KW-0833">Ubl conjugation pathway</keyword>
<dbReference type="Pfam" id="PF22191">
    <property type="entry name" value="IBR_1"/>
    <property type="match status" value="1"/>
</dbReference>
<keyword evidence="3" id="KW-0808">Transferase</keyword>
<keyword evidence="5" id="KW-0677">Repeat</keyword>
<dbReference type="OrthoDB" id="10009520at2759"/>
<feature type="domain" description="RING-type" evidence="9">
    <location>
        <begin position="507"/>
        <end position="724"/>
    </location>
</feature>